<feature type="domain" description="RlpA-like protein double-psi beta-barrel" evidence="3">
    <location>
        <begin position="30"/>
        <end position="117"/>
    </location>
</feature>
<dbReference type="InterPro" id="IPR009009">
    <property type="entry name" value="RlpA-like_DPBB"/>
</dbReference>
<dbReference type="Pfam" id="PF03330">
    <property type="entry name" value="DPBB_1"/>
    <property type="match status" value="1"/>
</dbReference>
<evidence type="ECO:0000256" key="1">
    <source>
        <dbReference type="ARBA" id="ARBA00022729"/>
    </source>
</evidence>
<evidence type="ECO:0000313" key="4">
    <source>
        <dbReference type="EMBL" id="GAC95174.1"/>
    </source>
</evidence>
<evidence type="ECO:0000256" key="2">
    <source>
        <dbReference type="SAM" id="SignalP"/>
    </source>
</evidence>
<name>R9P1T8_PSEHS</name>
<dbReference type="SUPFAM" id="SSF50685">
    <property type="entry name" value="Barwin-like endoglucanases"/>
    <property type="match status" value="1"/>
</dbReference>
<reference evidence="5" key="1">
    <citation type="journal article" date="2013" name="Genome Announc.">
        <title>Draft genome sequence of the basidiomycetous yeast-like fungus Pseudozyma hubeiensis SY62, which produces an abundant amount of the biosurfactant mannosylerythritol lipids.</title>
        <authorList>
            <person name="Konishi M."/>
            <person name="Hatada Y."/>
            <person name="Horiuchi J."/>
        </authorList>
    </citation>
    <scope>NUCLEOTIDE SEQUENCE [LARGE SCALE GENOMIC DNA]</scope>
    <source>
        <strain evidence="5">SY62</strain>
    </source>
</reference>
<dbReference type="RefSeq" id="XP_012188761.1">
    <property type="nucleotide sequence ID" value="XM_012333371.1"/>
</dbReference>
<evidence type="ECO:0000313" key="5">
    <source>
        <dbReference type="Proteomes" id="UP000014071"/>
    </source>
</evidence>
<dbReference type="EMBL" id="DF238791">
    <property type="protein sequence ID" value="GAC95174.1"/>
    <property type="molecule type" value="Genomic_DNA"/>
</dbReference>
<organism evidence="4 5">
    <name type="scientific">Pseudozyma hubeiensis (strain SY62)</name>
    <name type="common">Yeast</name>
    <dbReference type="NCBI Taxonomy" id="1305764"/>
    <lineage>
        <taxon>Eukaryota</taxon>
        <taxon>Fungi</taxon>
        <taxon>Dikarya</taxon>
        <taxon>Basidiomycota</taxon>
        <taxon>Ustilaginomycotina</taxon>
        <taxon>Ustilaginomycetes</taxon>
        <taxon>Ustilaginales</taxon>
        <taxon>Ustilaginaceae</taxon>
        <taxon>Pseudozyma</taxon>
    </lineage>
</organism>
<dbReference type="Proteomes" id="UP000014071">
    <property type="component" value="Unassembled WGS sequence"/>
</dbReference>
<keyword evidence="1 2" id="KW-0732">Signal</keyword>
<accession>R9P1T8</accession>
<feature type="chain" id="PRO_5004487371" evidence="2">
    <location>
        <begin position="20"/>
        <end position="120"/>
    </location>
</feature>
<dbReference type="AlphaFoldDB" id="R9P1T8"/>
<sequence>MQFFTLAISALAAASAVVAAPLEKRAGGDGQATYFYQNGNPGSCGQYNSDSRPIVAVNSAQMNDGLCGKSIWIQGNGKTIEATIADTCPTCDYGSLDLSTGAFDQLSNRDAGMVPITWWT</sequence>
<dbReference type="eggNOG" id="ENOG502S6X4">
    <property type="taxonomic scope" value="Eukaryota"/>
</dbReference>
<feature type="signal peptide" evidence="2">
    <location>
        <begin position="1"/>
        <end position="19"/>
    </location>
</feature>
<dbReference type="InterPro" id="IPR036908">
    <property type="entry name" value="RlpA-like_sf"/>
</dbReference>
<gene>
    <name evidence="4" type="ORF">PHSY_002749</name>
</gene>
<proteinExistence type="predicted"/>
<keyword evidence="5" id="KW-1185">Reference proteome</keyword>
<evidence type="ECO:0000259" key="3">
    <source>
        <dbReference type="Pfam" id="PF03330"/>
    </source>
</evidence>
<dbReference type="PANTHER" id="PTHR31836:SF25">
    <property type="entry name" value="RLPA-LIKE PROTEIN DOUBLE-PSI BETA-BARREL DOMAIN-CONTAINING PROTEIN"/>
    <property type="match status" value="1"/>
</dbReference>
<dbReference type="HOGENOM" id="CLU_047639_6_0_1"/>
<dbReference type="Gene3D" id="2.40.40.10">
    <property type="entry name" value="RlpA-like domain"/>
    <property type="match status" value="1"/>
</dbReference>
<dbReference type="PANTHER" id="PTHR31836">
    <property type="match status" value="1"/>
</dbReference>
<dbReference type="STRING" id="1305764.R9P1T8"/>
<dbReference type="GeneID" id="24108040"/>
<protein>
    <submittedName>
        <fullName evidence="4">Expansin</fullName>
    </submittedName>
</protein>
<dbReference type="CDD" id="cd22191">
    <property type="entry name" value="DPBB_RlpA_EXP_N-like"/>
    <property type="match status" value="1"/>
</dbReference>
<dbReference type="OrthoDB" id="623670at2759"/>
<dbReference type="InterPro" id="IPR051477">
    <property type="entry name" value="Expansin_CellWall"/>
</dbReference>